<sequence>MKPAARFRDIQFRLEYVVLRCVIAVVRALPLEVATSASARAWRLLAPRINPKRHNRALANLAIAFPEKSEEERLAICMAHWENLGRVMAETMQIDRIIAEPDRIVITSAAMFGRYRDKLGPAIGISLHMGNWELAIWPLTLANANPAAIYRSVNNPYVDEYLRAQRKDLYTGGLFGRGKVEGDHGDDRKTARVITDYVRKGGRLGMVCDLYDRTGIPVPFFGQPAKTQAIGAMIARRVGARLWLSRCKRIGTSSRFEIELKELRVPRTANQSEDIKWIMTAMQQEFEAWIRESPEQWMWSNRRWS</sequence>
<name>A0A0D6JIK6_9HYPH</name>
<dbReference type="AlphaFoldDB" id="A0A0D6JIK6"/>
<dbReference type="PANTHER" id="PTHR30606:SF9">
    <property type="entry name" value="LIPID A BIOSYNTHESIS LAUROYLTRANSFERASE"/>
    <property type="match status" value="1"/>
</dbReference>
<dbReference type="KEGG" id="fiy:BN1229_v1_3226"/>
<dbReference type="Proteomes" id="UP000033187">
    <property type="component" value="Chromosome 1"/>
</dbReference>
<dbReference type="GO" id="GO:0016746">
    <property type="term" value="F:acyltransferase activity"/>
    <property type="evidence" value="ECO:0007669"/>
    <property type="project" value="UniProtKB-KW"/>
</dbReference>
<evidence type="ECO:0000256" key="3">
    <source>
        <dbReference type="ARBA" id="ARBA00022519"/>
    </source>
</evidence>
<dbReference type="InterPro" id="IPR004960">
    <property type="entry name" value="LipA_acyltrans"/>
</dbReference>
<evidence type="ECO:0000313" key="8">
    <source>
        <dbReference type="Proteomes" id="UP000033187"/>
    </source>
</evidence>
<evidence type="ECO:0000256" key="1">
    <source>
        <dbReference type="ARBA" id="ARBA00004533"/>
    </source>
</evidence>
<accession>A0A0D6JIK6</accession>
<evidence type="ECO:0000256" key="2">
    <source>
        <dbReference type="ARBA" id="ARBA00022475"/>
    </source>
</evidence>
<dbReference type="CDD" id="cd07984">
    <property type="entry name" value="LPLAT_LABLAT-like"/>
    <property type="match status" value="1"/>
</dbReference>
<dbReference type="OrthoDB" id="9801955at2"/>
<evidence type="ECO:0000256" key="5">
    <source>
        <dbReference type="ARBA" id="ARBA00023136"/>
    </source>
</evidence>
<dbReference type="EMBL" id="LN829119">
    <property type="protein sequence ID" value="CPR21793.1"/>
    <property type="molecule type" value="Genomic_DNA"/>
</dbReference>
<dbReference type="Pfam" id="PF03279">
    <property type="entry name" value="Lip_A_acyltrans"/>
    <property type="match status" value="1"/>
</dbReference>
<gene>
    <name evidence="7" type="ORF">YBN1229_v1_3226</name>
</gene>
<keyword evidence="8" id="KW-1185">Reference proteome</keyword>
<proteinExistence type="predicted"/>
<keyword evidence="2" id="KW-1003">Cell membrane</keyword>
<protein>
    <submittedName>
        <fullName evidence="7">Lipid A biosynthesis acyltransferase</fullName>
    </submittedName>
</protein>
<dbReference type="KEGG" id="fil:BN1229_v1_2688"/>
<reference evidence="8" key="1">
    <citation type="submission" date="2015-02" db="EMBL/GenBank/DDBJ databases">
        <authorList>
            <person name="Chooi Y.-H."/>
        </authorList>
    </citation>
    <scope>NUCLEOTIDE SEQUENCE [LARGE SCALE GENOMIC DNA]</scope>
    <source>
        <strain evidence="8">strain Y</strain>
    </source>
</reference>
<evidence type="ECO:0000313" key="7">
    <source>
        <dbReference type="EMBL" id="CPR21793.1"/>
    </source>
</evidence>
<keyword evidence="6 7" id="KW-0012">Acyltransferase</keyword>
<keyword evidence="3" id="KW-0997">Cell inner membrane</keyword>
<dbReference type="GO" id="GO:0005886">
    <property type="term" value="C:plasma membrane"/>
    <property type="evidence" value="ECO:0007669"/>
    <property type="project" value="UniProtKB-SubCell"/>
</dbReference>
<comment type="subcellular location">
    <subcellularLocation>
        <location evidence="1">Cell inner membrane</location>
    </subcellularLocation>
</comment>
<dbReference type="PANTHER" id="PTHR30606">
    <property type="entry name" value="LIPID A BIOSYNTHESIS LAUROYL ACYLTRANSFERASE"/>
    <property type="match status" value="1"/>
</dbReference>
<dbReference type="RefSeq" id="WP_046478519.1">
    <property type="nucleotide sequence ID" value="NZ_LN829118.1"/>
</dbReference>
<keyword evidence="5" id="KW-0472">Membrane</keyword>
<keyword evidence="4 7" id="KW-0808">Transferase</keyword>
<dbReference type="GO" id="GO:0009247">
    <property type="term" value="P:glycolipid biosynthetic process"/>
    <property type="evidence" value="ECO:0007669"/>
    <property type="project" value="UniProtKB-ARBA"/>
</dbReference>
<evidence type="ECO:0000256" key="6">
    <source>
        <dbReference type="ARBA" id="ARBA00023315"/>
    </source>
</evidence>
<organism evidence="7 8">
    <name type="scientific">Candidatus Filomicrobium marinum</name>
    <dbReference type="NCBI Taxonomy" id="1608628"/>
    <lineage>
        <taxon>Bacteria</taxon>
        <taxon>Pseudomonadati</taxon>
        <taxon>Pseudomonadota</taxon>
        <taxon>Alphaproteobacteria</taxon>
        <taxon>Hyphomicrobiales</taxon>
        <taxon>Hyphomicrobiaceae</taxon>
        <taxon>Filomicrobium</taxon>
    </lineage>
</organism>
<evidence type="ECO:0000256" key="4">
    <source>
        <dbReference type="ARBA" id="ARBA00022679"/>
    </source>
</evidence>